<sequence>MNDTTTLTFPKSWACRLCMLQACFKVWTKDLATGGPETLANNMTDLYNMWVVWNKQPDELHKMDNAIWEEEVDAVRRVSEWLDQTGWLVTFAPCWHCIDGHVWLHIEAKNRFARSGELSLLAISISKLVLAASATPVPSSRPPTSMLEVTPTAMEAGSSEESHNKGSGVVALAAGVQDEDVEMTGLGADAENGGVVPGVEGRAIALDTDSGTTDMDRGPARNMGMMAESAAMELVDLLLMPQPRPHLQLPLMGTLWMLPSSWQELARVDVRAKAAGNAVASSSGSGHWPQTLVGVMIDRKHAATHEMGKTGVGLATDKCCQLNAFGLGRKSMGKVEAEVVSPVTQAKGRTCWPTVATCKALSNMVVEDSESDGGVEVVLGPSKAVNMVYLAAFSFLAPNREKKCMKSDTLLAWATAVAQMQKDSMDVPLVPMAIKREVRHVLPAAPFSLGMSSSCNCIPLPTDQAARAGAILSKLPDTVAHQPANI</sequence>
<reference evidence="1" key="2">
    <citation type="submission" date="2021-10" db="EMBL/GenBank/DDBJ databases">
        <title>Phylogenomics reveals ancestral predisposition of the termite-cultivated fungus Termitomyces towards a domesticated lifestyle.</title>
        <authorList>
            <person name="Auxier B."/>
            <person name="Grum-Grzhimaylo A."/>
            <person name="Cardenas M.E."/>
            <person name="Lodge J.D."/>
            <person name="Laessoe T."/>
            <person name="Pedersen O."/>
            <person name="Smith M.E."/>
            <person name="Kuyper T.W."/>
            <person name="Franco-Molano E.A."/>
            <person name="Baroni T.J."/>
            <person name="Aanen D.K."/>
        </authorList>
    </citation>
    <scope>NUCLEOTIDE SEQUENCE</scope>
    <source>
        <strain evidence="1">AP01</strain>
        <tissue evidence="1">Mycelium</tissue>
    </source>
</reference>
<proteinExistence type="predicted"/>
<gene>
    <name evidence="1" type="ORF">DXG03_008277</name>
</gene>
<keyword evidence="2" id="KW-1185">Reference proteome</keyword>
<organism evidence="1 2">
    <name type="scientific">Asterophora parasitica</name>
    <dbReference type="NCBI Taxonomy" id="117018"/>
    <lineage>
        <taxon>Eukaryota</taxon>
        <taxon>Fungi</taxon>
        <taxon>Dikarya</taxon>
        <taxon>Basidiomycota</taxon>
        <taxon>Agaricomycotina</taxon>
        <taxon>Agaricomycetes</taxon>
        <taxon>Agaricomycetidae</taxon>
        <taxon>Agaricales</taxon>
        <taxon>Tricholomatineae</taxon>
        <taxon>Lyophyllaceae</taxon>
        <taxon>Asterophora</taxon>
    </lineage>
</organism>
<dbReference type="AlphaFoldDB" id="A0A9P7G056"/>
<evidence type="ECO:0000313" key="1">
    <source>
        <dbReference type="EMBL" id="KAG5640506.1"/>
    </source>
</evidence>
<dbReference type="Proteomes" id="UP000775547">
    <property type="component" value="Unassembled WGS sequence"/>
</dbReference>
<comment type="caution">
    <text evidence="1">The sequence shown here is derived from an EMBL/GenBank/DDBJ whole genome shotgun (WGS) entry which is preliminary data.</text>
</comment>
<accession>A0A9P7G056</accession>
<evidence type="ECO:0000313" key="2">
    <source>
        <dbReference type="Proteomes" id="UP000775547"/>
    </source>
</evidence>
<protein>
    <submittedName>
        <fullName evidence="1">Uncharacterized protein</fullName>
    </submittedName>
</protein>
<dbReference type="EMBL" id="JABCKV010000672">
    <property type="protein sequence ID" value="KAG5640506.1"/>
    <property type="molecule type" value="Genomic_DNA"/>
</dbReference>
<name>A0A9P7G056_9AGAR</name>
<reference evidence="1" key="1">
    <citation type="submission" date="2020-07" db="EMBL/GenBank/DDBJ databases">
        <authorList>
            <person name="Nieuwenhuis M."/>
            <person name="Van De Peppel L.J.J."/>
        </authorList>
    </citation>
    <scope>NUCLEOTIDE SEQUENCE</scope>
    <source>
        <strain evidence="1">AP01</strain>
        <tissue evidence="1">Mycelium</tissue>
    </source>
</reference>